<feature type="domain" description="Protein kinase" evidence="12">
    <location>
        <begin position="11"/>
        <end position="266"/>
    </location>
</feature>
<feature type="region of interest" description="Disordered" evidence="11">
    <location>
        <begin position="438"/>
        <end position="477"/>
    </location>
</feature>
<dbReference type="EC" id="2.7.11.1" evidence="2"/>
<evidence type="ECO:0000256" key="8">
    <source>
        <dbReference type="ARBA" id="ARBA00047899"/>
    </source>
</evidence>
<feature type="compositionally biased region" description="Gly residues" evidence="11">
    <location>
        <begin position="875"/>
        <end position="887"/>
    </location>
</feature>
<dbReference type="InterPro" id="IPR000719">
    <property type="entry name" value="Prot_kinase_dom"/>
</dbReference>
<dbReference type="GO" id="GO:0005524">
    <property type="term" value="F:ATP binding"/>
    <property type="evidence" value="ECO:0007669"/>
    <property type="project" value="UniProtKB-UniRule"/>
</dbReference>
<dbReference type="InterPro" id="IPR050629">
    <property type="entry name" value="STE20/SPS1-PAK"/>
</dbReference>
<organism evidence="13 14">
    <name type="scientific">Edaphochlamys debaryana</name>
    <dbReference type="NCBI Taxonomy" id="47281"/>
    <lineage>
        <taxon>Eukaryota</taxon>
        <taxon>Viridiplantae</taxon>
        <taxon>Chlorophyta</taxon>
        <taxon>core chlorophytes</taxon>
        <taxon>Chlorophyceae</taxon>
        <taxon>CS clade</taxon>
        <taxon>Chlamydomonadales</taxon>
        <taxon>Chlamydomonadales incertae sedis</taxon>
        <taxon>Edaphochlamys</taxon>
    </lineage>
</organism>
<keyword evidence="3" id="KW-0723">Serine/threonine-protein kinase</keyword>
<dbReference type="AlphaFoldDB" id="A0A835XIX3"/>
<dbReference type="Pfam" id="PF00069">
    <property type="entry name" value="Pkinase"/>
    <property type="match status" value="1"/>
</dbReference>
<feature type="compositionally biased region" description="Low complexity" evidence="11">
    <location>
        <begin position="439"/>
        <end position="448"/>
    </location>
</feature>
<evidence type="ECO:0000256" key="11">
    <source>
        <dbReference type="SAM" id="MobiDB-lite"/>
    </source>
</evidence>
<keyword evidence="4" id="KW-0808">Transferase</keyword>
<evidence type="ECO:0000256" key="10">
    <source>
        <dbReference type="PROSITE-ProRule" id="PRU10141"/>
    </source>
</evidence>
<sequence length="887" mass="87931">MVSATAPPERYEKLACIGRGSFGDVYEGVDTQTGQPVAIKIIDLEDVEDDIQDIHKEIQTLAGCRCRNITQYYASVLRPGSAELAIVMELMACSVADLVHHGPLDEPCIAYILAQVLNALTYLHAEHRIHRDIKAANVLLSRAGDVKITDFGVSGQLSGTLGYRRRTFVGTPFWMAPEVIDSSEEGYSEVADVWSLGITAIEMATGSPPHASLHPMRVLFLIPKGPPPALEGDAFSPELRDFVSSCLRKDPSSRPAAKDLLSHPFVVNATAPPDHLPTMVAELARHKKPLPSRREADEALALAGGGTMPAWDFGTMGRGKAAAVAAAAAAGGAAASGGTVRAMAAALQAGTVRAGSSSDALRETLRAAGVGAGSPGPVMKADSISRKAGAALHEALAANGVPGSTGTVASRPALGASSSARAMSPGVYRTIVELPTPPVSAGGAPPSAGLGGAGVGVRSSTPGGTPSVMSPPPPGLPRGAAGAGLGKFATMSTAEARMYRDLVSRTTVGSGSAAGAGPEPLSSTAGAGTTAGLVRNSLSAGPSGGGAVPSPAVPAPTGGAAANRYAAAPTSSGSSEDSSGPRGTAAADGADEYEKYGTVQSRPSASARGGANSTHPSGSLRSGTTGTSGSAGAPAGAPGANGGGAYGTVQSRKQLDGGHALLDGGHPLLSGSGAAASPPPITSPSTSSASLSASPAAPSASATTLVADGGRGGALPALVARTPTAAESSAVSSRLLAPCVRSAFNSADRQSQALLAGALGNLSQLEKMMPGSSYRLVMELLVRLSCASDPTLEPLRASASGLFAAAAAEGDAAAAAGAAAVAASGRAHPSALPRAPHGAELGALGEFLLGRWKEEEAHELALLARSMSGTSGSSRGLGGSGAASGRR</sequence>
<feature type="compositionally biased region" description="Low complexity" evidence="11">
    <location>
        <begin position="616"/>
        <end position="638"/>
    </location>
</feature>
<feature type="compositionally biased region" description="Low complexity" evidence="11">
    <location>
        <begin position="555"/>
        <end position="580"/>
    </location>
</feature>
<dbReference type="Proteomes" id="UP000612055">
    <property type="component" value="Unassembled WGS sequence"/>
</dbReference>
<evidence type="ECO:0000256" key="5">
    <source>
        <dbReference type="ARBA" id="ARBA00022741"/>
    </source>
</evidence>
<evidence type="ECO:0000256" key="2">
    <source>
        <dbReference type="ARBA" id="ARBA00012513"/>
    </source>
</evidence>
<feature type="binding site" evidence="10">
    <location>
        <position position="40"/>
    </location>
    <ligand>
        <name>ATP</name>
        <dbReference type="ChEBI" id="CHEBI:30616"/>
    </ligand>
</feature>
<feature type="region of interest" description="Disordered" evidence="11">
    <location>
        <begin position="868"/>
        <end position="887"/>
    </location>
</feature>
<gene>
    <name evidence="13" type="ORF">HYH03_016918</name>
</gene>
<name>A0A835XIX3_9CHLO</name>
<comment type="similarity">
    <text evidence="1">Belongs to the protein kinase superfamily. STE Ser/Thr protein kinase family. STE20 subfamily.</text>
</comment>
<protein>
    <recommendedName>
        <fullName evidence="2">non-specific serine/threonine protein kinase</fullName>
        <ecNumber evidence="2">2.7.11.1</ecNumber>
    </recommendedName>
</protein>
<dbReference type="InterPro" id="IPR017441">
    <property type="entry name" value="Protein_kinase_ATP_BS"/>
</dbReference>
<evidence type="ECO:0000259" key="12">
    <source>
        <dbReference type="PROSITE" id="PS50011"/>
    </source>
</evidence>
<comment type="catalytic activity">
    <reaction evidence="8">
        <text>L-threonyl-[protein] + ATP = O-phospho-L-threonyl-[protein] + ADP + H(+)</text>
        <dbReference type="Rhea" id="RHEA:46608"/>
        <dbReference type="Rhea" id="RHEA-COMP:11060"/>
        <dbReference type="Rhea" id="RHEA-COMP:11605"/>
        <dbReference type="ChEBI" id="CHEBI:15378"/>
        <dbReference type="ChEBI" id="CHEBI:30013"/>
        <dbReference type="ChEBI" id="CHEBI:30616"/>
        <dbReference type="ChEBI" id="CHEBI:61977"/>
        <dbReference type="ChEBI" id="CHEBI:456216"/>
        <dbReference type="EC" id="2.7.11.1"/>
    </reaction>
</comment>
<proteinExistence type="inferred from homology"/>
<dbReference type="FunFam" id="1.10.510.10:FF:000421">
    <property type="entry name" value="Serine/threonine-protein kinase PAK 6"/>
    <property type="match status" value="1"/>
</dbReference>
<evidence type="ECO:0000256" key="4">
    <source>
        <dbReference type="ARBA" id="ARBA00022679"/>
    </source>
</evidence>
<dbReference type="GO" id="GO:0005737">
    <property type="term" value="C:cytoplasm"/>
    <property type="evidence" value="ECO:0007669"/>
    <property type="project" value="TreeGrafter"/>
</dbReference>
<accession>A0A835XIX3</accession>
<comment type="caution">
    <text evidence="13">The sequence shown here is derived from an EMBL/GenBank/DDBJ whole genome shotgun (WGS) entry which is preliminary data.</text>
</comment>
<evidence type="ECO:0000256" key="1">
    <source>
        <dbReference type="ARBA" id="ARBA00008874"/>
    </source>
</evidence>
<keyword evidence="7 10" id="KW-0067">ATP-binding</keyword>
<evidence type="ECO:0000256" key="3">
    <source>
        <dbReference type="ARBA" id="ARBA00022527"/>
    </source>
</evidence>
<evidence type="ECO:0000313" key="13">
    <source>
        <dbReference type="EMBL" id="KAG2484274.1"/>
    </source>
</evidence>
<reference evidence="13" key="1">
    <citation type="journal article" date="2020" name="bioRxiv">
        <title>Comparative genomics of Chlamydomonas.</title>
        <authorList>
            <person name="Craig R.J."/>
            <person name="Hasan A.R."/>
            <person name="Ness R.W."/>
            <person name="Keightley P.D."/>
        </authorList>
    </citation>
    <scope>NUCLEOTIDE SEQUENCE</scope>
    <source>
        <strain evidence="13">CCAP 11/70</strain>
    </source>
</reference>
<dbReference type="PROSITE" id="PS50011">
    <property type="entry name" value="PROTEIN_KINASE_DOM"/>
    <property type="match status" value="1"/>
</dbReference>
<feature type="compositionally biased region" description="Low complexity" evidence="11">
    <location>
        <begin position="683"/>
        <end position="696"/>
    </location>
</feature>
<feature type="region of interest" description="Disordered" evidence="11">
    <location>
        <begin position="508"/>
        <end position="696"/>
    </location>
</feature>
<dbReference type="SMART" id="SM00220">
    <property type="entry name" value="S_TKc"/>
    <property type="match status" value="1"/>
</dbReference>
<dbReference type="OrthoDB" id="248923at2759"/>
<evidence type="ECO:0000256" key="9">
    <source>
        <dbReference type="ARBA" id="ARBA00048679"/>
    </source>
</evidence>
<dbReference type="PANTHER" id="PTHR48012:SF10">
    <property type="entry name" value="FI20177P1"/>
    <property type="match status" value="1"/>
</dbReference>
<evidence type="ECO:0000256" key="7">
    <source>
        <dbReference type="ARBA" id="ARBA00022840"/>
    </source>
</evidence>
<dbReference type="SUPFAM" id="SSF56112">
    <property type="entry name" value="Protein kinase-like (PK-like)"/>
    <property type="match status" value="1"/>
</dbReference>
<dbReference type="PROSITE" id="PS00107">
    <property type="entry name" value="PROTEIN_KINASE_ATP"/>
    <property type="match status" value="1"/>
</dbReference>
<keyword evidence="14" id="KW-1185">Reference proteome</keyword>
<feature type="compositionally biased region" description="Low complexity" evidence="11">
    <location>
        <begin position="456"/>
        <end position="468"/>
    </location>
</feature>
<keyword evidence="5 10" id="KW-0547">Nucleotide-binding</keyword>
<dbReference type="PANTHER" id="PTHR48012">
    <property type="entry name" value="STERILE20-LIKE KINASE, ISOFORM B-RELATED"/>
    <property type="match status" value="1"/>
</dbReference>
<comment type="catalytic activity">
    <reaction evidence="9">
        <text>L-seryl-[protein] + ATP = O-phospho-L-seryl-[protein] + ADP + H(+)</text>
        <dbReference type="Rhea" id="RHEA:17989"/>
        <dbReference type="Rhea" id="RHEA-COMP:9863"/>
        <dbReference type="Rhea" id="RHEA-COMP:11604"/>
        <dbReference type="ChEBI" id="CHEBI:15378"/>
        <dbReference type="ChEBI" id="CHEBI:29999"/>
        <dbReference type="ChEBI" id="CHEBI:30616"/>
        <dbReference type="ChEBI" id="CHEBI:83421"/>
        <dbReference type="ChEBI" id="CHEBI:456216"/>
        <dbReference type="EC" id="2.7.11.1"/>
    </reaction>
</comment>
<dbReference type="InterPro" id="IPR011009">
    <property type="entry name" value="Kinase-like_dom_sf"/>
</dbReference>
<dbReference type="GO" id="GO:0004674">
    <property type="term" value="F:protein serine/threonine kinase activity"/>
    <property type="evidence" value="ECO:0007669"/>
    <property type="project" value="UniProtKB-KW"/>
</dbReference>
<dbReference type="EMBL" id="JAEHOE010000153">
    <property type="protein sequence ID" value="KAG2484274.1"/>
    <property type="molecule type" value="Genomic_DNA"/>
</dbReference>
<evidence type="ECO:0000256" key="6">
    <source>
        <dbReference type="ARBA" id="ARBA00022777"/>
    </source>
</evidence>
<evidence type="ECO:0000313" key="14">
    <source>
        <dbReference type="Proteomes" id="UP000612055"/>
    </source>
</evidence>
<keyword evidence="6" id="KW-0418">Kinase</keyword>
<dbReference type="Gene3D" id="1.10.510.10">
    <property type="entry name" value="Transferase(Phosphotransferase) domain 1"/>
    <property type="match status" value="1"/>
</dbReference>
<feature type="compositionally biased region" description="Low complexity" evidence="11">
    <location>
        <begin position="657"/>
        <end position="676"/>
    </location>
</feature>